<organism evidence="10 11">
    <name type="scientific">Candidula unifasciata</name>
    <dbReference type="NCBI Taxonomy" id="100452"/>
    <lineage>
        <taxon>Eukaryota</taxon>
        <taxon>Metazoa</taxon>
        <taxon>Spiralia</taxon>
        <taxon>Lophotrochozoa</taxon>
        <taxon>Mollusca</taxon>
        <taxon>Gastropoda</taxon>
        <taxon>Heterobranchia</taxon>
        <taxon>Euthyneura</taxon>
        <taxon>Panpulmonata</taxon>
        <taxon>Eupulmonata</taxon>
        <taxon>Stylommatophora</taxon>
        <taxon>Helicina</taxon>
        <taxon>Helicoidea</taxon>
        <taxon>Geomitridae</taxon>
        <taxon>Candidula</taxon>
    </lineage>
</organism>
<dbReference type="Pfam" id="PF03820">
    <property type="entry name" value="SFXNs"/>
    <property type="match status" value="1"/>
</dbReference>
<keyword evidence="4 9" id="KW-0812">Transmembrane</keyword>
<proteinExistence type="inferred from homology"/>
<dbReference type="Proteomes" id="UP000678393">
    <property type="component" value="Unassembled WGS sequence"/>
</dbReference>
<evidence type="ECO:0000256" key="5">
    <source>
        <dbReference type="ARBA" id="ARBA00022970"/>
    </source>
</evidence>
<evidence type="ECO:0000256" key="1">
    <source>
        <dbReference type="ARBA" id="ARBA00004225"/>
    </source>
</evidence>
<dbReference type="PANTHER" id="PTHR11153:SF14">
    <property type="entry name" value="SIDEROFLEXIN-2"/>
    <property type="match status" value="1"/>
</dbReference>
<evidence type="ECO:0000313" key="11">
    <source>
        <dbReference type="Proteomes" id="UP000678393"/>
    </source>
</evidence>
<keyword evidence="6 9" id="KW-1133">Transmembrane helix</keyword>
<name>A0A8S3YV70_9EUPU</name>
<evidence type="ECO:0000256" key="7">
    <source>
        <dbReference type="ARBA" id="ARBA00023128"/>
    </source>
</evidence>
<dbReference type="InterPro" id="IPR004686">
    <property type="entry name" value="Mtc"/>
</dbReference>
<feature type="transmembrane region" description="Helical" evidence="9">
    <location>
        <begin position="36"/>
        <end position="57"/>
    </location>
</feature>
<evidence type="ECO:0008006" key="12">
    <source>
        <dbReference type="Google" id="ProtNLM"/>
    </source>
</evidence>
<dbReference type="GO" id="GO:0005743">
    <property type="term" value="C:mitochondrial inner membrane"/>
    <property type="evidence" value="ECO:0007669"/>
    <property type="project" value="TreeGrafter"/>
</dbReference>
<keyword evidence="7" id="KW-0496">Mitochondrion</keyword>
<accession>A0A8S3YV70</accession>
<dbReference type="PANTHER" id="PTHR11153">
    <property type="entry name" value="SIDEROFLEXIN"/>
    <property type="match status" value="1"/>
</dbReference>
<dbReference type="OrthoDB" id="6608471at2759"/>
<evidence type="ECO:0000256" key="2">
    <source>
        <dbReference type="ARBA" id="ARBA00005974"/>
    </source>
</evidence>
<evidence type="ECO:0000256" key="4">
    <source>
        <dbReference type="ARBA" id="ARBA00022692"/>
    </source>
</evidence>
<keyword evidence="8 9" id="KW-0472">Membrane</keyword>
<dbReference type="AlphaFoldDB" id="A0A8S3YV70"/>
<evidence type="ECO:0000256" key="6">
    <source>
        <dbReference type="ARBA" id="ARBA00022989"/>
    </source>
</evidence>
<feature type="transmembrane region" description="Helical" evidence="9">
    <location>
        <begin position="157"/>
        <end position="176"/>
    </location>
</feature>
<keyword evidence="11" id="KW-1185">Reference proteome</keyword>
<dbReference type="GO" id="GO:0140300">
    <property type="term" value="P:serine import into mitochondrion"/>
    <property type="evidence" value="ECO:0007669"/>
    <property type="project" value="TreeGrafter"/>
</dbReference>
<keyword evidence="5" id="KW-0029">Amino-acid transport</keyword>
<comment type="subcellular location">
    <subcellularLocation>
        <location evidence="1">Mitochondrion membrane</location>
        <topology evidence="1">Multi-pass membrane protein</topology>
    </subcellularLocation>
</comment>
<evidence type="ECO:0000256" key="8">
    <source>
        <dbReference type="ARBA" id="ARBA00023136"/>
    </source>
</evidence>
<comment type="similarity">
    <text evidence="2">Belongs to the sideroflexin family.</text>
</comment>
<evidence type="ECO:0000256" key="9">
    <source>
        <dbReference type="SAM" id="Phobius"/>
    </source>
</evidence>
<reference evidence="10" key="1">
    <citation type="submission" date="2021-04" db="EMBL/GenBank/DDBJ databases">
        <authorList>
            <consortium name="Molecular Ecology Group"/>
        </authorList>
    </citation>
    <scope>NUCLEOTIDE SEQUENCE</scope>
</reference>
<gene>
    <name evidence="10" type="ORF">CUNI_LOCUS5646</name>
</gene>
<keyword evidence="3" id="KW-0813">Transport</keyword>
<evidence type="ECO:0000256" key="3">
    <source>
        <dbReference type="ARBA" id="ARBA00022448"/>
    </source>
</evidence>
<dbReference type="EMBL" id="CAJHNH020000831">
    <property type="protein sequence ID" value="CAG5120088.1"/>
    <property type="molecule type" value="Genomic_DNA"/>
</dbReference>
<protein>
    <recommendedName>
        <fullName evidence="12">Sideroflexin 5</fullName>
    </recommendedName>
</protein>
<feature type="non-terminal residue" evidence="10">
    <location>
        <position position="1"/>
    </location>
</feature>
<evidence type="ECO:0000313" key="10">
    <source>
        <dbReference type="EMBL" id="CAG5120088.1"/>
    </source>
</evidence>
<comment type="caution">
    <text evidence="10">The sequence shown here is derived from an EMBL/GenBank/DDBJ whole genome shotgun (WGS) entry which is preliminary data.</text>
</comment>
<sequence length="216" mass="23789">STGAVIFWQWANQSFNALVNYTNSNATTEVNTKRLLTAYVSATGSALVVALGLKRVLAKRSSPLMQRFVPFAAVAAANAVNIPLMRQSEITQGVAVMDENGNYVTKSKYAAVKGISQVVLSRIFMAAPSMTILPVFMERLEKTRLFLRHKWLSGLCQVLFSGLILLVTVPAGCALFPQRCSISSRQLSLLDSDRLQELKNTGRTDLPERLYFNKGL</sequence>
<dbReference type="GO" id="GO:0015075">
    <property type="term" value="F:monoatomic ion transmembrane transporter activity"/>
    <property type="evidence" value="ECO:0007669"/>
    <property type="project" value="InterPro"/>
</dbReference>
<feature type="transmembrane region" description="Helical" evidence="9">
    <location>
        <begin position="118"/>
        <end position="137"/>
    </location>
</feature>